<protein>
    <submittedName>
        <fullName evidence="4">UDP-N-acetyl-alpha-D-glucosamine C6 dehydratase</fullName>
        <ecNumber evidence="4">4.2.1.135</ecNumber>
    </submittedName>
</protein>
<dbReference type="EC" id="4.2.1.135" evidence="4"/>
<dbReference type="SUPFAM" id="SSF51735">
    <property type="entry name" value="NAD(P)-binding Rossmann-fold domains"/>
    <property type="match status" value="2"/>
</dbReference>
<dbReference type="Pfam" id="PF02719">
    <property type="entry name" value="Polysacc_synt_2"/>
    <property type="match status" value="1"/>
</dbReference>
<evidence type="ECO:0000313" key="4">
    <source>
        <dbReference type="EMBL" id="OHW61886.1"/>
    </source>
</evidence>
<dbReference type="InterPro" id="IPR051203">
    <property type="entry name" value="Polysaccharide_Synthase-Rel"/>
</dbReference>
<dbReference type="GO" id="GO:0016829">
    <property type="term" value="F:lyase activity"/>
    <property type="evidence" value="ECO:0007669"/>
    <property type="project" value="UniProtKB-KW"/>
</dbReference>
<feature type="transmembrane region" description="Helical" evidence="2">
    <location>
        <begin position="12"/>
        <end position="35"/>
    </location>
</feature>
<organism evidence="4 5">
    <name type="scientific">Andreesenia angusta</name>
    <dbReference type="NCBI Taxonomy" id="39480"/>
    <lineage>
        <taxon>Bacteria</taxon>
        <taxon>Bacillati</taxon>
        <taxon>Bacillota</taxon>
        <taxon>Tissierellia</taxon>
        <taxon>Tissierellales</taxon>
        <taxon>Gottschalkiaceae</taxon>
        <taxon>Andreesenia</taxon>
    </lineage>
</organism>
<accession>A0A1S1V5F7</accession>
<dbReference type="CDD" id="cd05237">
    <property type="entry name" value="UDP_invert_4-6DH_SDR_e"/>
    <property type="match status" value="1"/>
</dbReference>
<gene>
    <name evidence="4" type="primary">pglF</name>
    <name evidence="4" type="ORF">EUAN_16490</name>
</gene>
<dbReference type="InterPro" id="IPR036291">
    <property type="entry name" value="NAD(P)-bd_dom_sf"/>
</dbReference>
<sequence>MGRIVKNKRTKAVLLFMLDLLFVNISAILALKVGFNFESTSEFLKYREILLEYRPIYSVFVLGVFYLFGLYDSLWKYASIKEFISVITASLFGVFLVYLAFRMSYIDMVSNFYVINGLMLMATAGGIRFGYRMLRVIKVYIPNKSSGFLSGSRSRVLIIGAGDSGVMTAKEIQSHIQDRKKVVGYLDDDEGKIGELLQGVPVLSKINEVGQVVDELDIDEIIISIPSLGNKRRREIFDKCKKLDVKLKTVPSLYDLIDGKIEIESIRNVEIEDLLGRDPVEIDNPEIERYVSGKVILVTGGGGSIGSELCRQISKFRPSTLIIFDIYENNAYDIQNELKRSYRDELDLKVLIGSIRDRVRLEEVFAKYRPNLVFHAAAHKHVPLMQESPFEAIKNNSLGTLNTAEIAGRYGVERFVMISTDKAVNPTNIMGASKRLAEICIQNLNQKYIKTEYMAVRFGNVLGSNGSVIPLFKKQIEQGGPVTLTHPDIIRYFMTIPEAVLLVLQAGSMSVGGEIFVLDMGEPVKILNLAKDLIRLSGFEPYEDISIEFVGLRPGEKLYEELMLSEEGVMDTLHKKIFVVHPVEMDSSEVEKAMQSINEALASKDLELMEQRIKELIPKYRGITDTKSD</sequence>
<dbReference type="PANTHER" id="PTHR43318">
    <property type="entry name" value="UDP-N-ACETYLGLUCOSAMINE 4,6-DEHYDRATASE"/>
    <property type="match status" value="1"/>
</dbReference>
<keyword evidence="4" id="KW-0456">Lyase</keyword>
<proteinExistence type="inferred from homology"/>
<evidence type="ECO:0000256" key="1">
    <source>
        <dbReference type="ARBA" id="ARBA00007430"/>
    </source>
</evidence>
<feature type="transmembrane region" description="Helical" evidence="2">
    <location>
        <begin position="55"/>
        <end position="71"/>
    </location>
</feature>
<reference evidence="4 5" key="1">
    <citation type="submission" date="2016-09" db="EMBL/GenBank/DDBJ databases">
        <title>Genome sequence of Eubacterium angustum.</title>
        <authorList>
            <person name="Poehlein A."/>
            <person name="Daniel R."/>
        </authorList>
    </citation>
    <scope>NUCLEOTIDE SEQUENCE [LARGE SCALE GENOMIC DNA]</scope>
    <source>
        <strain evidence="4 5">DSM 1989</strain>
    </source>
</reference>
<dbReference type="InterPro" id="IPR003869">
    <property type="entry name" value="Polysac_CapD-like"/>
</dbReference>
<dbReference type="Gene3D" id="3.40.50.720">
    <property type="entry name" value="NAD(P)-binding Rossmann-like Domain"/>
    <property type="match status" value="2"/>
</dbReference>
<evidence type="ECO:0000313" key="5">
    <source>
        <dbReference type="Proteomes" id="UP000180254"/>
    </source>
</evidence>
<feature type="transmembrane region" description="Helical" evidence="2">
    <location>
        <begin position="83"/>
        <end position="101"/>
    </location>
</feature>
<dbReference type="EMBL" id="MKIE01000006">
    <property type="protein sequence ID" value="OHW61886.1"/>
    <property type="molecule type" value="Genomic_DNA"/>
</dbReference>
<dbReference type="PANTHER" id="PTHR43318:SF1">
    <property type="entry name" value="POLYSACCHARIDE BIOSYNTHESIS PROTEIN EPSC-RELATED"/>
    <property type="match status" value="1"/>
</dbReference>
<dbReference type="OrthoDB" id="9803111at2"/>
<feature type="transmembrane region" description="Helical" evidence="2">
    <location>
        <begin position="113"/>
        <end position="131"/>
    </location>
</feature>
<feature type="domain" description="Polysaccharide biosynthesis protein CapD-like" evidence="3">
    <location>
        <begin position="296"/>
        <end position="581"/>
    </location>
</feature>
<keyword evidence="2" id="KW-0472">Membrane</keyword>
<comment type="similarity">
    <text evidence="1">Belongs to the polysaccharide synthase family.</text>
</comment>
<dbReference type="AlphaFoldDB" id="A0A1S1V5F7"/>
<comment type="caution">
    <text evidence="4">The sequence shown here is derived from an EMBL/GenBank/DDBJ whole genome shotgun (WGS) entry which is preliminary data.</text>
</comment>
<dbReference type="Pfam" id="PF13727">
    <property type="entry name" value="CoA_binding_3"/>
    <property type="match status" value="1"/>
</dbReference>
<keyword evidence="2" id="KW-1133">Transmembrane helix</keyword>
<evidence type="ECO:0000259" key="3">
    <source>
        <dbReference type="Pfam" id="PF02719"/>
    </source>
</evidence>
<keyword evidence="5" id="KW-1185">Reference proteome</keyword>
<evidence type="ECO:0000256" key="2">
    <source>
        <dbReference type="SAM" id="Phobius"/>
    </source>
</evidence>
<dbReference type="Proteomes" id="UP000180254">
    <property type="component" value="Unassembled WGS sequence"/>
</dbReference>
<keyword evidence="2" id="KW-0812">Transmembrane</keyword>
<dbReference type="STRING" id="39480.EUAN_16490"/>
<name>A0A1S1V5F7_9FIRM</name>